<evidence type="ECO:0000313" key="2">
    <source>
        <dbReference type="EMBL" id="KJL42874.1"/>
    </source>
</evidence>
<keyword evidence="3" id="KW-1185">Reference proteome</keyword>
<feature type="compositionally biased region" description="Low complexity" evidence="1">
    <location>
        <begin position="295"/>
        <end position="311"/>
    </location>
</feature>
<dbReference type="EMBL" id="JYJA01000033">
    <property type="protein sequence ID" value="KJL42874.1"/>
    <property type="molecule type" value="Genomic_DNA"/>
</dbReference>
<evidence type="ECO:0000313" key="3">
    <source>
        <dbReference type="Proteomes" id="UP000034098"/>
    </source>
</evidence>
<organism evidence="2 3">
    <name type="scientific">Microbacterium trichothecenolyticum</name>
    <name type="common">Aureobacterium trichothecenolyticum</name>
    <dbReference type="NCBI Taxonomy" id="69370"/>
    <lineage>
        <taxon>Bacteria</taxon>
        <taxon>Bacillati</taxon>
        <taxon>Actinomycetota</taxon>
        <taxon>Actinomycetes</taxon>
        <taxon>Micrococcales</taxon>
        <taxon>Microbacteriaceae</taxon>
        <taxon>Microbacterium</taxon>
    </lineage>
</organism>
<accession>A0A0M2HDT4</accession>
<proteinExistence type="predicted"/>
<dbReference type="AlphaFoldDB" id="A0A0M2HDT4"/>
<gene>
    <name evidence="2" type="ORF">RS82_01839</name>
</gene>
<name>A0A0M2HDT4_MICTR</name>
<protein>
    <submittedName>
        <fullName evidence="2">Uncharacterized protein</fullName>
    </submittedName>
</protein>
<sequence>MWTALVPRSGFVVDRTESVFHRESLAVWHASTRSGKRFMKRFYELTCTPCASDVRCPRVPGERFPKPPSPMRIRTVSATGSACARRSRRRRPVLGARCPVPGARRWCPVPGARRLSFLSSGPALVVCRSCRPGPALVVCRSCRPGPALVVCRSCRRFLLWGADSPLGRTSCAPTEETRPKPWPGGPDGGNAPQTLAGCGPNPGRVGPTEETRPKPWPGGPDGGNAPQTLAGWARRRKRAPNPGRAGPAEETRPKPARRSGRNAPQTRKTQRTERAPNPQDATDEARPKPARRNGRNAARTAARAGRAAPTREPSQTGRTS</sequence>
<comment type="caution">
    <text evidence="2">The sequence shown here is derived from an EMBL/GenBank/DDBJ whole genome shotgun (WGS) entry which is preliminary data.</text>
</comment>
<reference evidence="2 3" key="1">
    <citation type="submission" date="2015-02" db="EMBL/GenBank/DDBJ databases">
        <title>Draft genome sequences of ten Microbacterium spp. with emphasis on heavy metal contaminated environments.</title>
        <authorList>
            <person name="Corretto E."/>
        </authorList>
    </citation>
    <scope>NUCLEOTIDE SEQUENCE [LARGE SCALE GENOMIC DNA]</scope>
    <source>
        <strain evidence="2 3">DSM 8608</strain>
    </source>
</reference>
<dbReference type="PATRIC" id="fig|69370.6.peg.1870"/>
<feature type="region of interest" description="Disordered" evidence="1">
    <location>
        <begin position="168"/>
        <end position="320"/>
    </location>
</feature>
<evidence type="ECO:0000256" key="1">
    <source>
        <dbReference type="SAM" id="MobiDB-lite"/>
    </source>
</evidence>
<dbReference type="Proteomes" id="UP000034098">
    <property type="component" value="Unassembled WGS sequence"/>
</dbReference>